<evidence type="ECO:0000256" key="1">
    <source>
        <dbReference type="ARBA" id="ARBA00004202"/>
    </source>
</evidence>
<dbReference type="Pfam" id="PF00650">
    <property type="entry name" value="CRAL_TRIO"/>
    <property type="match status" value="1"/>
</dbReference>
<dbReference type="EMBL" id="KZ155772">
    <property type="protein sequence ID" value="OUS48937.1"/>
    <property type="molecule type" value="Genomic_DNA"/>
</dbReference>
<feature type="region of interest" description="Disordered" evidence="4">
    <location>
        <begin position="44"/>
        <end position="81"/>
    </location>
</feature>
<proteinExistence type="inferred from homology"/>
<comment type="similarity">
    <text evidence="3">Belongs to the SFH family.</text>
</comment>
<dbReference type="SUPFAM" id="SSF52087">
    <property type="entry name" value="CRAL/TRIO domain"/>
    <property type="match status" value="1"/>
</dbReference>
<dbReference type="GO" id="GO:0005886">
    <property type="term" value="C:plasma membrane"/>
    <property type="evidence" value="ECO:0007669"/>
    <property type="project" value="UniProtKB-SubCell"/>
</dbReference>
<evidence type="ECO:0000313" key="7">
    <source>
        <dbReference type="EMBL" id="OUS48937.1"/>
    </source>
</evidence>
<dbReference type="SMART" id="SM00516">
    <property type="entry name" value="SEC14"/>
    <property type="match status" value="1"/>
</dbReference>
<evidence type="ECO:0000256" key="5">
    <source>
        <dbReference type="SAM" id="SignalP"/>
    </source>
</evidence>
<dbReference type="PANTHER" id="PTHR45657:SF1">
    <property type="entry name" value="CRAL-TRIO DOMAIN-CONTAINING PROTEIN YKL091C-RELATED"/>
    <property type="match status" value="1"/>
</dbReference>
<feature type="compositionally biased region" description="Acidic residues" evidence="4">
    <location>
        <begin position="52"/>
        <end position="64"/>
    </location>
</feature>
<dbReference type="AlphaFoldDB" id="A0A1Y5IJV2"/>
<dbReference type="InterPro" id="IPR001251">
    <property type="entry name" value="CRAL-TRIO_dom"/>
</dbReference>
<dbReference type="PROSITE" id="PS50191">
    <property type="entry name" value="CRAL_TRIO"/>
    <property type="match status" value="1"/>
</dbReference>
<dbReference type="GO" id="GO:0000139">
    <property type="term" value="C:Golgi membrane"/>
    <property type="evidence" value="ECO:0007669"/>
    <property type="project" value="UniProtKB-SubCell"/>
</dbReference>
<comment type="subcellular location">
    <subcellularLocation>
        <location evidence="1">Cell membrane</location>
        <topology evidence="1">Peripheral membrane protein</topology>
    </subcellularLocation>
    <subcellularLocation>
        <location evidence="2">Golgi apparatus membrane</location>
        <topology evidence="2">Peripheral membrane protein</topology>
    </subcellularLocation>
</comment>
<dbReference type="Proteomes" id="UP000195557">
    <property type="component" value="Unassembled WGS sequence"/>
</dbReference>
<evidence type="ECO:0000259" key="6">
    <source>
        <dbReference type="PROSITE" id="PS50191"/>
    </source>
</evidence>
<keyword evidence="5" id="KW-0732">Signal</keyword>
<dbReference type="CDD" id="cd00170">
    <property type="entry name" value="SEC14"/>
    <property type="match status" value="1"/>
</dbReference>
<evidence type="ECO:0000256" key="3">
    <source>
        <dbReference type="ARBA" id="ARBA00038020"/>
    </source>
</evidence>
<feature type="signal peptide" evidence="5">
    <location>
        <begin position="1"/>
        <end position="23"/>
    </location>
</feature>
<evidence type="ECO:0000256" key="4">
    <source>
        <dbReference type="SAM" id="MobiDB-lite"/>
    </source>
</evidence>
<dbReference type="Gene3D" id="3.40.525.10">
    <property type="entry name" value="CRAL-TRIO lipid binding domain"/>
    <property type="match status" value="1"/>
</dbReference>
<organism evidence="7">
    <name type="scientific">Ostreococcus tauri</name>
    <name type="common">Marine green alga</name>
    <dbReference type="NCBI Taxonomy" id="70448"/>
    <lineage>
        <taxon>Eukaryota</taxon>
        <taxon>Viridiplantae</taxon>
        <taxon>Chlorophyta</taxon>
        <taxon>Mamiellophyceae</taxon>
        <taxon>Mamiellales</taxon>
        <taxon>Bathycoccaceae</taxon>
        <taxon>Ostreococcus</taxon>
    </lineage>
</organism>
<protein>
    <submittedName>
        <fullName evidence="7">Phosphatidylinositol transfer protein SEC14</fullName>
    </submittedName>
</protein>
<feature type="chain" id="PRO_5013391532" evidence="5">
    <location>
        <begin position="24"/>
        <end position="316"/>
    </location>
</feature>
<dbReference type="eggNOG" id="KOG1471">
    <property type="taxonomic scope" value="Eukaryota"/>
</dbReference>
<reference evidence="7" key="1">
    <citation type="submission" date="2017-04" db="EMBL/GenBank/DDBJ databases">
        <title>Population genomics of picophytoplankton unveils novel chromosome hypervariability.</title>
        <authorList>
            <consortium name="DOE Joint Genome Institute"/>
            <person name="Blanc-Mathieu R."/>
            <person name="Krasovec M."/>
            <person name="Hebrard M."/>
            <person name="Yau S."/>
            <person name="Desgranges E."/>
            <person name="Martin J."/>
            <person name="Schackwitz W."/>
            <person name="Kuo A."/>
            <person name="Salin G."/>
            <person name="Donnadieu C."/>
            <person name="Desdevises Y."/>
            <person name="Sanchez-Ferandin S."/>
            <person name="Moreau H."/>
            <person name="Rivals E."/>
            <person name="Grigoriev I.V."/>
            <person name="Grimsley N."/>
            <person name="Eyre-Walker A."/>
            <person name="Piganeau G."/>
        </authorList>
    </citation>
    <scope>NUCLEOTIDE SEQUENCE [LARGE SCALE GENOMIC DNA]</scope>
    <source>
        <strain evidence="7">RCC 1115</strain>
    </source>
</reference>
<feature type="domain" description="CRAL-TRIO" evidence="6">
    <location>
        <begin position="110"/>
        <end position="290"/>
    </location>
</feature>
<sequence length="316" mass="36155">MASIMRVAFTLAIALLRITTAIARVIARGCSALVGERWFEDDVVGDEHAKDDEDEEDEDEDEDGRDARQIPERIAASTSDRGRQFEKLRAYEAWREEFGIDRILETPKPYFDAVKRLYPHALHGVGRARGGRAHVQIEKAGQFGTLLETLREDFGVDDPARVVVEHVSYVMTFVFEELDTRPWPFGKTIRIVDVSQLGMNDLSFEVFEFLRYMSDTSKRAFVERVHKIYVLHPPAVFRVLFNAFKPLFSEKTLKQIVVCGTLGEFTESVKSEVDLRDIPREYGGECACENCWTDDERERRLRAHALSLTARSGRST</sequence>
<dbReference type="InterPro" id="IPR051026">
    <property type="entry name" value="PI/PC_transfer"/>
</dbReference>
<dbReference type="InterPro" id="IPR036865">
    <property type="entry name" value="CRAL-TRIO_dom_sf"/>
</dbReference>
<evidence type="ECO:0000256" key="2">
    <source>
        <dbReference type="ARBA" id="ARBA00004395"/>
    </source>
</evidence>
<accession>A0A1Y5IJV2</accession>
<dbReference type="PANTHER" id="PTHR45657">
    <property type="entry name" value="CRAL-TRIO DOMAIN-CONTAINING PROTEIN YKL091C-RELATED"/>
    <property type="match status" value="1"/>
</dbReference>
<gene>
    <name evidence="7" type="ORF">BE221DRAFT_107811</name>
</gene>
<name>A0A1Y5IJV2_OSTTA</name>